<dbReference type="SUPFAM" id="SSF55874">
    <property type="entry name" value="ATPase domain of HSP90 chaperone/DNA topoisomerase II/histidine kinase"/>
    <property type="match status" value="1"/>
</dbReference>
<dbReference type="SMART" id="SM00387">
    <property type="entry name" value="HATPase_c"/>
    <property type="match status" value="1"/>
</dbReference>
<evidence type="ECO:0000256" key="5">
    <source>
        <dbReference type="ARBA" id="ARBA00022679"/>
    </source>
</evidence>
<organism evidence="10 11">
    <name type="scientific">Clostridium botulinum</name>
    <dbReference type="NCBI Taxonomy" id="1491"/>
    <lineage>
        <taxon>Bacteria</taxon>
        <taxon>Bacillati</taxon>
        <taxon>Bacillota</taxon>
        <taxon>Clostridia</taxon>
        <taxon>Eubacteriales</taxon>
        <taxon>Clostridiaceae</taxon>
        <taxon>Clostridium</taxon>
    </lineage>
</organism>
<dbReference type="FunFam" id="3.30.565.10:FF:000006">
    <property type="entry name" value="Sensor histidine kinase WalK"/>
    <property type="match status" value="1"/>
</dbReference>
<dbReference type="EMBL" id="SGKU01000026">
    <property type="protein sequence ID" value="NFA42951.1"/>
    <property type="molecule type" value="Genomic_DNA"/>
</dbReference>
<evidence type="ECO:0000313" key="11">
    <source>
        <dbReference type="Proteomes" id="UP000472355"/>
    </source>
</evidence>
<accession>A0A6M0SNT1</accession>
<feature type="domain" description="Histidine kinase" evidence="9">
    <location>
        <begin position="201"/>
        <end position="416"/>
    </location>
</feature>
<keyword evidence="5" id="KW-0808">Transferase</keyword>
<dbReference type="PANTHER" id="PTHR45453">
    <property type="entry name" value="PHOSPHATE REGULON SENSOR PROTEIN PHOR"/>
    <property type="match status" value="1"/>
</dbReference>
<dbReference type="Pfam" id="PF02518">
    <property type="entry name" value="HATPase_c"/>
    <property type="match status" value="1"/>
</dbReference>
<proteinExistence type="predicted"/>
<dbReference type="CDD" id="cd00082">
    <property type="entry name" value="HisKA"/>
    <property type="match status" value="1"/>
</dbReference>
<keyword evidence="8" id="KW-0812">Transmembrane</keyword>
<evidence type="ECO:0000256" key="6">
    <source>
        <dbReference type="ARBA" id="ARBA00022777"/>
    </source>
</evidence>
<keyword evidence="4" id="KW-0597">Phosphoprotein</keyword>
<feature type="transmembrane region" description="Helical" evidence="8">
    <location>
        <begin position="109"/>
        <end position="131"/>
    </location>
</feature>
<dbReference type="GO" id="GO:0004721">
    <property type="term" value="F:phosphoprotein phosphatase activity"/>
    <property type="evidence" value="ECO:0007669"/>
    <property type="project" value="TreeGrafter"/>
</dbReference>
<name>A0A6M0SNT1_CLOBO</name>
<evidence type="ECO:0000256" key="3">
    <source>
        <dbReference type="ARBA" id="ARBA00012438"/>
    </source>
</evidence>
<dbReference type="Gene3D" id="1.10.287.130">
    <property type="match status" value="1"/>
</dbReference>
<keyword evidence="8" id="KW-1133">Transmembrane helix</keyword>
<dbReference type="Gene3D" id="3.30.565.10">
    <property type="entry name" value="Histidine kinase-like ATPase, C-terminal domain"/>
    <property type="match status" value="1"/>
</dbReference>
<dbReference type="InterPro" id="IPR036097">
    <property type="entry name" value="HisK_dim/P_sf"/>
</dbReference>
<dbReference type="InterPro" id="IPR004358">
    <property type="entry name" value="Sig_transdc_His_kin-like_C"/>
</dbReference>
<sequence>MITLYYKDERVKLSLFILSAFIIQGIIFGVIYFNSILSINKDVITQNSSIIGELYLKDKELALEIIPIITGKNLNNVEIGGKILSDYSYNTALKYNNNPVIGNITQSTVLLFEILILVTFLILIIGSFIIMNPLYNEIKYLTHRAESIVENKIIHNDNQYSCYRGSLDKFILKFNLMEDRIKNSIGLLQEEKINLKNIINDISHQLKTPLTALSMYNDIISDHREMNNEDLDNFINLSKDQLERMEWLVKTLLKYARLESNVVENNKEMFSIKNTIEESINPLKVKAKNKNQSLILKCEKDIEYYHDRKWVSEAISNIVKNAIEHTENNGKIEINLYETPITITISIKDNGEGIEKEELKKIFNRFYKGETSINPTSIGIGLCLSKSIIKAHNGDITVESYLGKGSIFYITFLKTVL</sequence>
<evidence type="ECO:0000256" key="1">
    <source>
        <dbReference type="ARBA" id="ARBA00000085"/>
    </source>
</evidence>
<evidence type="ECO:0000259" key="9">
    <source>
        <dbReference type="PROSITE" id="PS50109"/>
    </source>
</evidence>
<reference evidence="10 11" key="1">
    <citation type="submission" date="2019-02" db="EMBL/GenBank/DDBJ databases">
        <title>Genome sequencing of Clostridium botulinum clinical isolates.</title>
        <authorList>
            <person name="Brunt J."/>
            <person name="Van Vliet A.H.M."/>
            <person name="Stringer S.C."/>
            <person name="Grant K.A."/>
            <person name="Carter A.C."/>
            <person name="Peck M.W."/>
        </authorList>
    </citation>
    <scope>NUCLEOTIDE SEQUENCE [LARGE SCALE GENOMIC DNA]</scope>
    <source>
        <strain evidence="10 11">H113700579</strain>
    </source>
</reference>
<dbReference type="PANTHER" id="PTHR45453:SF1">
    <property type="entry name" value="PHOSPHATE REGULON SENSOR PROTEIN PHOR"/>
    <property type="match status" value="1"/>
</dbReference>
<dbReference type="GO" id="GO:0005886">
    <property type="term" value="C:plasma membrane"/>
    <property type="evidence" value="ECO:0007669"/>
    <property type="project" value="TreeGrafter"/>
</dbReference>
<feature type="transmembrane region" description="Helical" evidence="8">
    <location>
        <begin position="12"/>
        <end position="33"/>
    </location>
</feature>
<dbReference type="AlphaFoldDB" id="A0A6M0SNT1"/>
<dbReference type="PRINTS" id="PR00344">
    <property type="entry name" value="BCTRLSENSOR"/>
</dbReference>
<dbReference type="CDD" id="cd00075">
    <property type="entry name" value="HATPase"/>
    <property type="match status" value="1"/>
</dbReference>
<dbReference type="InterPro" id="IPR003661">
    <property type="entry name" value="HisK_dim/P_dom"/>
</dbReference>
<dbReference type="InterPro" id="IPR050351">
    <property type="entry name" value="BphY/WalK/GraS-like"/>
</dbReference>
<dbReference type="Proteomes" id="UP000472355">
    <property type="component" value="Unassembled WGS sequence"/>
</dbReference>
<dbReference type="InterPro" id="IPR003594">
    <property type="entry name" value="HATPase_dom"/>
</dbReference>
<dbReference type="EC" id="2.7.13.3" evidence="3"/>
<dbReference type="Pfam" id="PF00512">
    <property type="entry name" value="HisKA"/>
    <property type="match status" value="1"/>
</dbReference>
<dbReference type="InterPro" id="IPR005467">
    <property type="entry name" value="His_kinase_dom"/>
</dbReference>
<keyword evidence="8" id="KW-0472">Membrane</keyword>
<comment type="caution">
    <text evidence="10">The sequence shown here is derived from an EMBL/GenBank/DDBJ whole genome shotgun (WGS) entry which is preliminary data.</text>
</comment>
<gene>
    <name evidence="10" type="ORF">EXM65_10280</name>
</gene>
<evidence type="ECO:0000313" key="10">
    <source>
        <dbReference type="EMBL" id="NFA42951.1"/>
    </source>
</evidence>
<dbReference type="SMART" id="SM00388">
    <property type="entry name" value="HisKA"/>
    <property type="match status" value="1"/>
</dbReference>
<comment type="subcellular location">
    <subcellularLocation>
        <location evidence="2">Membrane</location>
    </subcellularLocation>
</comment>
<dbReference type="SUPFAM" id="SSF47384">
    <property type="entry name" value="Homodimeric domain of signal transducing histidine kinase"/>
    <property type="match status" value="1"/>
</dbReference>
<keyword evidence="6 10" id="KW-0418">Kinase</keyword>
<dbReference type="PROSITE" id="PS50109">
    <property type="entry name" value="HIS_KIN"/>
    <property type="match status" value="1"/>
</dbReference>
<evidence type="ECO:0000256" key="8">
    <source>
        <dbReference type="SAM" id="Phobius"/>
    </source>
</evidence>
<dbReference type="GO" id="GO:0000155">
    <property type="term" value="F:phosphorelay sensor kinase activity"/>
    <property type="evidence" value="ECO:0007669"/>
    <property type="project" value="InterPro"/>
</dbReference>
<protein>
    <recommendedName>
        <fullName evidence="3">histidine kinase</fullName>
        <ecNumber evidence="3">2.7.13.3</ecNumber>
    </recommendedName>
</protein>
<evidence type="ECO:0000256" key="4">
    <source>
        <dbReference type="ARBA" id="ARBA00022553"/>
    </source>
</evidence>
<dbReference type="InterPro" id="IPR036890">
    <property type="entry name" value="HATPase_C_sf"/>
</dbReference>
<evidence type="ECO:0000256" key="7">
    <source>
        <dbReference type="ARBA" id="ARBA00023012"/>
    </source>
</evidence>
<comment type="catalytic activity">
    <reaction evidence="1">
        <text>ATP + protein L-histidine = ADP + protein N-phospho-L-histidine.</text>
        <dbReference type="EC" id="2.7.13.3"/>
    </reaction>
</comment>
<keyword evidence="7" id="KW-0902">Two-component regulatory system</keyword>
<dbReference type="GO" id="GO:0016036">
    <property type="term" value="P:cellular response to phosphate starvation"/>
    <property type="evidence" value="ECO:0007669"/>
    <property type="project" value="TreeGrafter"/>
</dbReference>
<evidence type="ECO:0000256" key="2">
    <source>
        <dbReference type="ARBA" id="ARBA00004370"/>
    </source>
</evidence>